<dbReference type="InterPro" id="IPR013786">
    <property type="entry name" value="AcylCoA_DH/ox_N"/>
</dbReference>
<dbReference type="PANTHER" id="PTHR43884">
    <property type="entry name" value="ACYL-COA DEHYDROGENASE"/>
    <property type="match status" value="1"/>
</dbReference>
<comment type="caution">
    <text evidence="11">The sequence shown here is derived from an EMBL/GenBank/DDBJ whole genome shotgun (WGS) entry which is preliminary data.</text>
</comment>
<dbReference type="SUPFAM" id="SSF47203">
    <property type="entry name" value="Acyl-CoA dehydrogenase C-terminal domain-like"/>
    <property type="match status" value="1"/>
</dbReference>
<dbReference type="GO" id="GO:0050660">
    <property type="term" value="F:flavin adenine dinucleotide binding"/>
    <property type="evidence" value="ECO:0007669"/>
    <property type="project" value="InterPro"/>
</dbReference>
<keyword evidence="12" id="KW-1185">Reference proteome</keyword>
<dbReference type="Pfam" id="PF00441">
    <property type="entry name" value="Acyl-CoA_dh_1"/>
    <property type="match status" value="1"/>
</dbReference>
<evidence type="ECO:0000256" key="5">
    <source>
        <dbReference type="ARBA" id="ARBA00023002"/>
    </source>
</evidence>
<protein>
    <submittedName>
        <fullName evidence="11">Alkylation response protein AidB-like acyl-CoA dehydrogenase</fullName>
    </submittedName>
</protein>
<dbReference type="Pfam" id="PF02771">
    <property type="entry name" value="Acyl-CoA_dh_N"/>
    <property type="match status" value="1"/>
</dbReference>
<accession>A0A366DD16</accession>
<keyword evidence="3 6" id="KW-0285">Flavoprotein</keyword>
<comment type="cofactor">
    <cofactor evidence="1 6">
        <name>FAD</name>
        <dbReference type="ChEBI" id="CHEBI:57692"/>
    </cofactor>
</comment>
<dbReference type="EMBL" id="QNRE01000010">
    <property type="protein sequence ID" value="RBO87933.1"/>
    <property type="molecule type" value="Genomic_DNA"/>
</dbReference>
<dbReference type="Pfam" id="PF02770">
    <property type="entry name" value="Acyl-CoA_dh_M"/>
    <property type="match status" value="1"/>
</dbReference>
<dbReference type="InterPro" id="IPR006091">
    <property type="entry name" value="Acyl-CoA_Oxase/DH_mid-dom"/>
</dbReference>
<evidence type="ECO:0000256" key="1">
    <source>
        <dbReference type="ARBA" id="ARBA00001974"/>
    </source>
</evidence>
<feature type="domain" description="Acyl-CoA oxidase/dehydrogenase middle" evidence="9">
    <location>
        <begin position="122"/>
        <end position="218"/>
    </location>
</feature>
<dbReference type="STRING" id="1210090.GCA_001613185_00984"/>
<evidence type="ECO:0000256" key="3">
    <source>
        <dbReference type="ARBA" id="ARBA00022630"/>
    </source>
</evidence>
<evidence type="ECO:0000259" key="10">
    <source>
        <dbReference type="Pfam" id="PF02771"/>
    </source>
</evidence>
<organism evidence="11 12">
    <name type="scientific">Nocardia puris</name>
    <dbReference type="NCBI Taxonomy" id="208602"/>
    <lineage>
        <taxon>Bacteria</taxon>
        <taxon>Bacillati</taxon>
        <taxon>Actinomycetota</taxon>
        <taxon>Actinomycetes</taxon>
        <taxon>Mycobacteriales</taxon>
        <taxon>Nocardiaceae</taxon>
        <taxon>Nocardia</taxon>
    </lineage>
</organism>
<sequence>MDFTLTEEQQLLRDSVAGYLGAKYDLESSRAAAKSAAGWQPDVWRGFAEELGILGAALPEDVGGDGGGPIETMVIAEELGRALVVEPFVDTVVLGGGLLAGAGGERASAVLRDIVLGKARVAFASLEADSGAVPLHVGTSARRDGESWVIDGAKVVVVGVPAATHLVVSARTSGGRLDDAGISLFLTEFDASAPPEGVRVHPYRTIDDRAAADLEFTGCRLPADALLGAEGEAGETISAAVDAATAAICAEAVGCLRKVLSDTVEYAKQRHQFGVPIGSFQVLQHRMVDMYIELEQSVAAAHLAAHALTAAPPARARAVSAAKATISRAARFVGQNAVQLHGAMGMTEELAIGHYFKRLTALEREHGTADHHRTRYAHLTRPQPTRA</sequence>
<dbReference type="Gene3D" id="2.40.110.10">
    <property type="entry name" value="Butyryl-CoA Dehydrogenase, subunit A, domain 2"/>
    <property type="match status" value="1"/>
</dbReference>
<evidence type="ECO:0000313" key="11">
    <source>
        <dbReference type="EMBL" id="RBO87933.1"/>
    </source>
</evidence>
<dbReference type="GO" id="GO:0003995">
    <property type="term" value="F:acyl-CoA dehydrogenase activity"/>
    <property type="evidence" value="ECO:0007669"/>
    <property type="project" value="TreeGrafter"/>
</dbReference>
<dbReference type="InterPro" id="IPR009075">
    <property type="entry name" value="AcylCo_DH/oxidase_C"/>
</dbReference>
<dbReference type="InterPro" id="IPR009100">
    <property type="entry name" value="AcylCoA_DH/oxidase_NM_dom_sf"/>
</dbReference>
<reference evidence="11 12" key="1">
    <citation type="submission" date="2018-06" db="EMBL/GenBank/DDBJ databases">
        <title>Genomic Encyclopedia of Type Strains, Phase IV (KMG-IV): sequencing the most valuable type-strain genomes for metagenomic binning, comparative biology and taxonomic classification.</title>
        <authorList>
            <person name="Goeker M."/>
        </authorList>
    </citation>
    <scope>NUCLEOTIDE SEQUENCE [LARGE SCALE GENOMIC DNA]</scope>
    <source>
        <strain evidence="11 12">DSM 44599</strain>
    </source>
</reference>
<feature type="region of interest" description="Disordered" evidence="7">
    <location>
        <begin position="366"/>
        <end position="387"/>
    </location>
</feature>
<feature type="domain" description="Acyl-CoA dehydrogenase/oxidase C-terminal" evidence="8">
    <location>
        <begin position="244"/>
        <end position="375"/>
    </location>
</feature>
<dbReference type="Gene3D" id="1.20.140.10">
    <property type="entry name" value="Butyryl-CoA Dehydrogenase, subunit A, domain 3"/>
    <property type="match status" value="1"/>
</dbReference>
<dbReference type="InterPro" id="IPR046373">
    <property type="entry name" value="Acyl-CoA_Oxase/DH_mid-dom_sf"/>
</dbReference>
<dbReference type="SUPFAM" id="SSF56645">
    <property type="entry name" value="Acyl-CoA dehydrogenase NM domain-like"/>
    <property type="match status" value="1"/>
</dbReference>
<evidence type="ECO:0000256" key="7">
    <source>
        <dbReference type="SAM" id="MobiDB-lite"/>
    </source>
</evidence>
<dbReference type="Proteomes" id="UP000252586">
    <property type="component" value="Unassembled WGS sequence"/>
</dbReference>
<evidence type="ECO:0000256" key="6">
    <source>
        <dbReference type="RuleBase" id="RU362125"/>
    </source>
</evidence>
<dbReference type="PANTHER" id="PTHR43884:SF20">
    <property type="entry name" value="ACYL-COA DEHYDROGENASE FADE28"/>
    <property type="match status" value="1"/>
</dbReference>
<evidence type="ECO:0000256" key="2">
    <source>
        <dbReference type="ARBA" id="ARBA00009347"/>
    </source>
</evidence>
<dbReference type="InterPro" id="IPR036250">
    <property type="entry name" value="AcylCo_DH-like_C"/>
</dbReference>
<keyword evidence="5 6" id="KW-0560">Oxidoreductase</keyword>
<evidence type="ECO:0000259" key="9">
    <source>
        <dbReference type="Pfam" id="PF02770"/>
    </source>
</evidence>
<dbReference type="OrthoDB" id="7328575at2"/>
<feature type="domain" description="Acyl-CoA dehydrogenase/oxidase N-terminal" evidence="10">
    <location>
        <begin position="6"/>
        <end position="84"/>
    </location>
</feature>
<evidence type="ECO:0000259" key="8">
    <source>
        <dbReference type="Pfam" id="PF00441"/>
    </source>
</evidence>
<gene>
    <name evidence="11" type="ORF">DFR74_110188</name>
</gene>
<evidence type="ECO:0000256" key="4">
    <source>
        <dbReference type="ARBA" id="ARBA00022827"/>
    </source>
</evidence>
<evidence type="ECO:0000313" key="12">
    <source>
        <dbReference type="Proteomes" id="UP000252586"/>
    </source>
</evidence>
<dbReference type="InterPro" id="IPR037069">
    <property type="entry name" value="AcylCoA_DH/ox_N_sf"/>
</dbReference>
<keyword evidence="4 6" id="KW-0274">FAD</keyword>
<proteinExistence type="inferred from homology"/>
<dbReference type="CDD" id="cd00567">
    <property type="entry name" value="ACAD"/>
    <property type="match status" value="1"/>
</dbReference>
<dbReference type="RefSeq" id="WP_067503946.1">
    <property type="nucleotide sequence ID" value="NZ_QNRE01000010.1"/>
</dbReference>
<name>A0A366DD16_9NOCA</name>
<comment type="similarity">
    <text evidence="2 6">Belongs to the acyl-CoA dehydrogenase family.</text>
</comment>
<dbReference type="AlphaFoldDB" id="A0A366DD16"/>
<dbReference type="Gene3D" id="1.10.540.10">
    <property type="entry name" value="Acyl-CoA dehydrogenase/oxidase, N-terminal domain"/>
    <property type="match status" value="1"/>
</dbReference>